<dbReference type="Proteomes" id="UP000298138">
    <property type="component" value="Unassembled WGS sequence"/>
</dbReference>
<gene>
    <name evidence="9" type="ORF">EX30DRAFT_339370</name>
</gene>
<dbReference type="Gene3D" id="3.30.428.10">
    <property type="entry name" value="HIT-like"/>
    <property type="match status" value="1"/>
</dbReference>
<feature type="short sequence motif" description="Histidine triad motif" evidence="6">
    <location>
        <begin position="97"/>
        <end position="101"/>
    </location>
</feature>
<proteinExistence type="predicted"/>
<dbReference type="AlphaFoldDB" id="A0A4S2N2G1"/>
<protein>
    <recommendedName>
        <fullName evidence="7">Bis(5'-adenosyl)-triphosphatase</fullName>
        <ecNumber evidence="7">3.6.1.29</ecNumber>
    </recommendedName>
</protein>
<dbReference type="PROSITE" id="PS51084">
    <property type="entry name" value="HIT_2"/>
    <property type="match status" value="1"/>
</dbReference>
<keyword evidence="1 7" id="KW-0547">Nucleotide-binding</keyword>
<dbReference type="FunCoup" id="A0A4S2N2G1">
    <property type="interactions" value="164"/>
</dbReference>
<organism evidence="9 10">
    <name type="scientific">Ascodesmis nigricans</name>
    <dbReference type="NCBI Taxonomy" id="341454"/>
    <lineage>
        <taxon>Eukaryota</taxon>
        <taxon>Fungi</taxon>
        <taxon>Dikarya</taxon>
        <taxon>Ascomycota</taxon>
        <taxon>Pezizomycotina</taxon>
        <taxon>Pezizomycetes</taxon>
        <taxon>Pezizales</taxon>
        <taxon>Ascodesmidaceae</taxon>
        <taxon>Ascodesmis</taxon>
    </lineage>
</organism>
<feature type="binding site" evidence="4">
    <location>
        <position position="30"/>
    </location>
    <ligand>
        <name>substrate</name>
    </ligand>
</feature>
<comment type="catalytic activity">
    <reaction evidence="7">
        <text>P(1),P(3)-bis(5'-adenosyl) triphosphate + H2O = AMP + ADP + 2 H(+)</text>
        <dbReference type="Rhea" id="RHEA:13893"/>
        <dbReference type="ChEBI" id="CHEBI:15377"/>
        <dbReference type="ChEBI" id="CHEBI:15378"/>
        <dbReference type="ChEBI" id="CHEBI:58529"/>
        <dbReference type="ChEBI" id="CHEBI:456215"/>
        <dbReference type="ChEBI" id="CHEBI:456216"/>
        <dbReference type="EC" id="3.6.1.29"/>
    </reaction>
</comment>
<reference evidence="9 10" key="1">
    <citation type="submission" date="2019-04" db="EMBL/GenBank/DDBJ databases">
        <title>Comparative genomics and transcriptomics to analyze fruiting body development in filamentous ascomycetes.</title>
        <authorList>
            <consortium name="DOE Joint Genome Institute"/>
            <person name="Lutkenhaus R."/>
            <person name="Traeger S."/>
            <person name="Breuer J."/>
            <person name="Kuo A."/>
            <person name="Lipzen A."/>
            <person name="Pangilinan J."/>
            <person name="Dilworth D."/>
            <person name="Sandor L."/>
            <person name="Poggeler S."/>
            <person name="Barry K."/>
            <person name="Grigoriev I.V."/>
            <person name="Nowrousian M."/>
        </authorList>
    </citation>
    <scope>NUCLEOTIDE SEQUENCE [LARGE SCALE GENOMIC DNA]</scope>
    <source>
        <strain evidence="9 10">CBS 389.68</strain>
    </source>
</reference>
<dbReference type="InterPro" id="IPR051884">
    <property type="entry name" value="Bis(5'-adenosyl)-TPase_reg"/>
</dbReference>
<evidence type="ECO:0000313" key="9">
    <source>
        <dbReference type="EMBL" id="TGZ83154.1"/>
    </source>
</evidence>
<dbReference type="SUPFAM" id="SSF54197">
    <property type="entry name" value="HIT-like"/>
    <property type="match status" value="1"/>
</dbReference>
<evidence type="ECO:0000256" key="4">
    <source>
        <dbReference type="PIRSR" id="PIRSR639383-2"/>
    </source>
</evidence>
<feature type="active site" description="Tele-AMP-histidine intermediate" evidence="3">
    <location>
        <position position="99"/>
    </location>
</feature>
<accession>A0A4S2N2G1</accession>
<dbReference type="EMBL" id="ML220114">
    <property type="protein sequence ID" value="TGZ83154.1"/>
    <property type="molecule type" value="Genomic_DNA"/>
</dbReference>
<sequence length="185" mass="21194">MTATPKLYFSTFPITTQIFHLTPLTMALVNLKPLLPGHVLVCPRRVVPRLRDLTVPETTDLFQTVSMLSKHLEKIYKADSFNVAIQDGPAAGQSVPHVHAHIIPRKYKDLGEGPEAEDKIYAMMESDDADLWRAFRQKEGRFPVPDCERKPRTDLEMKEEADWLRTRIKELEEAAQREGSDKEKL</sequence>
<evidence type="ECO:0000313" key="10">
    <source>
        <dbReference type="Proteomes" id="UP000298138"/>
    </source>
</evidence>
<dbReference type="PANTHER" id="PTHR46243">
    <property type="entry name" value="BIS(5'-ADENOSYL)-TRIPHOSPHATASE"/>
    <property type="match status" value="1"/>
</dbReference>
<dbReference type="OrthoDB" id="680339at2759"/>
<feature type="site" description="Important for induction of apoptosis" evidence="5">
    <location>
        <position position="121"/>
    </location>
</feature>
<evidence type="ECO:0000256" key="3">
    <source>
        <dbReference type="PIRSR" id="PIRSR639383-1"/>
    </source>
</evidence>
<dbReference type="InterPro" id="IPR039383">
    <property type="entry name" value="FHIT"/>
</dbReference>
<dbReference type="PANTHER" id="PTHR46243:SF1">
    <property type="entry name" value="BIS(5'-ADENOSYL)-TRIPHOSPHATASE"/>
    <property type="match status" value="1"/>
</dbReference>
<dbReference type="STRING" id="341454.A0A4S2N2G1"/>
<dbReference type="InterPro" id="IPR036265">
    <property type="entry name" value="HIT-like_sf"/>
</dbReference>
<keyword evidence="10" id="KW-1185">Reference proteome</keyword>
<evidence type="ECO:0000256" key="6">
    <source>
        <dbReference type="PROSITE-ProRule" id="PRU00464"/>
    </source>
</evidence>
<dbReference type="GO" id="GO:0000166">
    <property type="term" value="F:nucleotide binding"/>
    <property type="evidence" value="ECO:0007669"/>
    <property type="project" value="UniProtKB-KW"/>
</dbReference>
<feature type="binding site" evidence="4">
    <location>
        <begin position="92"/>
        <end position="95"/>
    </location>
    <ligand>
        <name>substrate</name>
    </ligand>
</feature>
<dbReference type="FunFam" id="3.30.428.10:FF:000011">
    <property type="entry name" value="Fragile histidine triad"/>
    <property type="match status" value="1"/>
</dbReference>
<evidence type="ECO:0000256" key="1">
    <source>
        <dbReference type="ARBA" id="ARBA00022741"/>
    </source>
</evidence>
<dbReference type="InterPro" id="IPR011146">
    <property type="entry name" value="HIT-like"/>
</dbReference>
<name>A0A4S2N2G1_9PEZI</name>
<feature type="domain" description="HIT" evidence="8">
    <location>
        <begin position="5"/>
        <end position="112"/>
    </location>
</feature>
<feature type="binding site" evidence="4">
    <location>
        <position position="101"/>
    </location>
    <ligand>
        <name>substrate</name>
    </ligand>
</feature>
<dbReference type="InParanoid" id="A0A4S2N2G1"/>
<evidence type="ECO:0000256" key="7">
    <source>
        <dbReference type="RuleBase" id="RU366076"/>
    </source>
</evidence>
<evidence type="ECO:0000259" key="8">
    <source>
        <dbReference type="PROSITE" id="PS51084"/>
    </source>
</evidence>
<feature type="binding site" evidence="4">
    <location>
        <position position="86"/>
    </location>
    <ligand>
        <name>substrate</name>
    </ligand>
</feature>
<comment type="cofactor">
    <cofactor evidence="7">
        <name>Mn(2+)</name>
        <dbReference type="ChEBI" id="CHEBI:29035"/>
    </cofactor>
</comment>
<dbReference type="CDD" id="cd01275">
    <property type="entry name" value="FHIT"/>
    <property type="match status" value="1"/>
</dbReference>
<dbReference type="Pfam" id="PF01230">
    <property type="entry name" value="HIT"/>
    <property type="match status" value="1"/>
</dbReference>
<evidence type="ECO:0000256" key="5">
    <source>
        <dbReference type="PIRSR" id="PIRSR639383-3"/>
    </source>
</evidence>
<dbReference type="EC" id="3.6.1.29" evidence="7"/>
<evidence type="ECO:0000256" key="2">
    <source>
        <dbReference type="ARBA" id="ARBA00022801"/>
    </source>
</evidence>
<dbReference type="GO" id="GO:0047710">
    <property type="term" value="F:bis(5'-adenosyl)-triphosphatase activity"/>
    <property type="evidence" value="ECO:0007669"/>
    <property type="project" value="UniProtKB-UniRule"/>
</dbReference>
<keyword evidence="2 7" id="KW-0378">Hydrolase</keyword>